<name>A0A5P8D9G7_9CAUD</name>
<proteinExistence type="predicted"/>
<dbReference type="EMBL" id="MN284904">
    <property type="protein sequence ID" value="QFP95654.1"/>
    <property type="molecule type" value="Genomic_DNA"/>
</dbReference>
<dbReference type="GeneID" id="55623550"/>
<dbReference type="RefSeq" id="YP_009852914.1">
    <property type="nucleotide sequence ID" value="NC_048817.1"/>
</dbReference>
<evidence type="ECO:0000313" key="2">
    <source>
        <dbReference type="Proteomes" id="UP000326288"/>
    </source>
</evidence>
<dbReference type="KEGG" id="vg:55623550"/>
<sequence length="147" mass="17016">MWGLLSETAEIVRTERYKTFFISFELDITKVGVEFELESYTRFLNVEFDEKQDNLVHLRFNHQTKWPNCPGDLPTSYLVAGRGYKPQPGYKRIKTFFTSDGLMWKIYAGRPKVKANLECPTPDVKVSVSKPPVTEETPNLLYSTGVW</sequence>
<evidence type="ECO:0000313" key="1">
    <source>
        <dbReference type="EMBL" id="QFP95654.1"/>
    </source>
</evidence>
<organism evidence="1 2">
    <name type="scientific">Gordonia phage Tanis</name>
    <dbReference type="NCBI Taxonomy" id="2652415"/>
    <lineage>
        <taxon>Viruses</taxon>
        <taxon>Duplodnaviria</taxon>
        <taxon>Heunggongvirae</taxon>
        <taxon>Uroviricota</taxon>
        <taxon>Caudoviricetes</taxon>
        <taxon>Deejayvirinae</taxon>
        <taxon>Tanisvirus</taxon>
        <taxon>Tanisvirus tanis</taxon>
    </lineage>
</organism>
<keyword evidence="2" id="KW-1185">Reference proteome</keyword>
<reference evidence="1 2" key="1">
    <citation type="submission" date="2019-08" db="EMBL/GenBank/DDBJ databases">
        <authorList>
            <person name="Kliewer B."/>
            <person name="Abdul Cader I."/>
            <person name="Barger N.T."/>
            <person name="Kapinos A.P."/>
            <person name="Panggabean A.F."/>
            <person name="Remijas L.E."/>
            <person name="Thai J."/>
            <person name="Torres N.C."/>
            <person name="Ngo R."/>
            <person name="Freise A.C."/>
            <person name="Moberg-Parker J."/>
            <person name="Garlena R.A."/>
            <person name="Russell D.A."/>
            <person name="Pope W.H."/>
            <person name="Jacobs-Sera D."/>
            <person name="Hatfull G.F."/>
        </authorList>
    </citation>
    <scope>NUCLEOTIDE SEQUENCE [LARGE SCALE GENOMIC DNA]</scope>
</reference>
<dbReference type="Proteomes" id="UP000326288">
    <property type="component" value="Segment"/>
</dbReference>
<protein>
    <submittedName>
        <fullName evidence="1">Uncharacterized protein</fullName>
    </submittedName>
</protein>
<accession>A0A5P8D9G7</accession>
<gene>
    <name evidence="1" type="primary">80</name>
    <name evidence="1" type="ORF">SEA_TANIS_80</name>
</gene>